<dbReference type="AlphaFoldDB" id="A0A372EJ29"/>
<dbReference type="Proteomes" id="UP000261931">
    <property type="component" value="Unassembled WGS sequence"/>
</dbReference>
<evidence type="ECO:0000313" key="3">
    <source>
        <dbReference type="Proteomes" id="UP000261931"/>
    </source>
</evidence>
<feature type="compositionally biased region" description="Low complexity" evidence="1">
    <location>
        <begin position="454"/>
        <end position="468"/>
    </location>
</feature>
<organism evidence="2 3">
    <name type="scientific">Hydrogenophaga borbori</name>
    <dbReference type="NCBI Taxonomy" id="2294117"/>
    <lineage>
        <taxon>Bacteria</taxon>
        <taxon>Pseudomonadati</taxon>
        <taxon>Pseudomonadota</taxon>
        <taxon>Betaproteobacteria</taxon>
        <taxon>Burkholderiales</taxon>
        <taxon>Comamonadaceae</taxon>
        <taxon>Hydrogenophaga</taxon>
    </lineage>
</organism>
<feature type="region of interest" description="Disordered" evidence="1">
    <location>
        <begin position="274"/>
        <end position="325"/>
    </location>
</feature>
<reference evidence="2 3" key="1">
    <citation type="submission" date="2018-08" db="EMBL/GenBank/DDBJ databases">
        <title>Hydrogenophaga sp. LA-38 isolated from sludge.</title>
        <authorList>
            <person name="Im W.-T."/>
        </authorList>
    </citation>
    <scope>NUCLEOTIDE SEQUENCE [LARGE SCALE GENOMIC DNA]</scope>
    <source>
        <strain evidence="2 3">LA-38</strain>
    </source>
</reference>
<feature type="region of interest" description="Disordered" evidence="1">
    <location>
        <begin position="435"/>
        <end position="495"/>
    </location>
</feature>
<evidence type="ECO:0000256" key="1">
    <source>
        <dbReference type="SAM" id="MobiDB-lite"/>
    </source>
</evidence>
<accession>A0A372EJ29</accession>
<name>A0A372EJ29_9BURK</name>
<dbReference type="EMBL" id="QVLS01000006">
    <property type="protein sequence ID" value="RFP78664.1"/>
    <property type="molecule type" value="Genomic_DNA"/>
</dbReference>
<evidence type="ECO:0000313" key="2">
    <source>
        <dbReference type="EMBL" id="RFP78664.1"/>
    </source>
</evidence>
<protein>
    <submittedName>
        <fullName evidence="2">Uncharacterized protein</fullName>
    </submittedName>
</protein>
<sequence>MGRAVKDGAQNLVRGVKAVALLPHNLKKQVYRSDKSKPVQWIDASRKAQRHGLRDQHKVERQAADDAEREVRMAVRLAIRTQWAVQAQAPAKAPLAAPHGAAPAPAQAEAIARVDAALTTYAQVLKGDKFETSDASEFDRVALMALRQLRDDRGISQKDYERFMRAGDGFSTESTADRNQRFSPFGGEADPVRRLCEATIGEAWQRLLEGQWGRQGDQQPMRVDAVVAWVQAHPAAPIDAPAEGAPGAVASRGKDIEDGAKQVAQRLLNLKDRLLGGERGGASEGPTPNGSGPAQEPPIEKSVSAATAPGDLEGGSSPKAAAQSSTPIAAIQQAVQDFVGLFAHPEPTRLPDAPVQPEAVVEAPPVKEPVTFTREEKLAQVDAAWATYGTVLGGEVPEGANTSLDAETLQRLASNAMLQLHDAGVDHASRCRSVQRAESLHHARNPGRARSALHPGRGPQPGRGAPAVRGRHRPGLGPCVRCRGAQRPGPALHHR</sequence>
<gene>
    <name evidence="2" type="ORF">DY262_11245</name>
</gene>
<keyword evidence="3" id="KW-1185">Reference proteome</keyword>
<proteinExistence type="predicted"/>
<comment type="caution">
    <text evidence="2">The sequence shown here is derived from an EMBL/GenBank/DDBJ whole genome shotgun (WGS) entry which is preliminary data.</text>
</comment>